<dbReference type="Gene3D" id="2.60.120.1440">
    <property type="match status" value="1"/>
</dbReference>
<dbReference type="OrthoDB" id="700427at2"/>
<gene>
    <name evidence="4" type="ORF">Mucpa_3785</name>
</gene>
<keyword evidence="1" id="KW-0812">Transmembrane</keyword>
<keyword evidence="1" id="KW-0472">Membrane</keyword>
<dbReference type="PIRSF" id="PIRSF018266">
    <property type="entry name" value="FecR"/>
    <property type="match status" value="1"/>
</dbReference>
<keyword evidence="5" id="KW-1185">Reference proteome</keyword>
<evidence type="ECO:0000256" key="1">
    <source>
        <dbReference type="SAM" id="Phobius"/>
    </source>
</evidence>
<feature type="domain" description="Protein FecR C-terminal" evidence="3">
    <location>
        <begin position="248"/>
        <end position="315"/>
    </location>
</feature>
<dbReference type="EMBL" id="CM001403">
    <property type="protein sequence ID" value="EHQ27883.1"/>
    <property type="molecule type" value="Genomic_DNA"/>
</dbReference>
<evidence type="ECO:0000313" key="4">
    <source>
        <dbReference type="EMBL" id="EHQ27883.1"/>
    </source>
</evidence>
<sequence>MDSSELKNLIDRYLKNDVTEKERELLDAWYKSYDDIHQQLPAAKEQQLKSEIYSFVKERIDTRPPKARELNVLRYAAVAAVAIVLLVAGLFVRRDNWQEQKTAFTIFKTNTGQVKKLELPDGSIVWLNAMSRVRISEGFEKKATRNVYLDEGEAFFEVKRNPSRPFLVITNSITTRVLGTSFDVKAYKRLNYASVTLRTGHVAVTDRQGKMALLLPNQRATYLINEHTYRLSSYNGEKSKNWVEGRTVLSNASFQELALVVENIYGVKLTSNNKLTNTYKYNIVISQQHAVDETLKLICSIHKNNYRRKNNDITIY</sequence>
<dbReference type="PANTHER" id="PTHR30273">
    <property type="entry name" value="PERIPLASMIC SIGNAL SENSOR AND SIGMA FACTOR ACTIVATOR FECR-RELATED"/>
    <property type="match status" value="1"/>
</dbReference>
<dbReference type="Pfam" id="PF04773">
    <property type="entry name" value="FecR"/>
    <property type="match status" value="1"/>
</dbReference>
<dbReference type="HOGENOM" id="CLU_050192_2_3_10"/>
<organism evidence="4 5">
    <name type="scientific">Mucilaginibacter paludis DSM 18603</name>
    <dbReference type="NCBI Taxonomy" id="714943"/>
    <lineage>
        <taxon>Bacteria</taxon>
        <taxon>Pseudomonadati</taxon>
        <taxon>Bacteroidota</taxon>
        <taxon>Sphingobacteriia</taxon>
        <taxon>Sphingobacteriales</taxon>
        <taxon>Sphingobacteriaceae</taxon>
        <taxon>Mucilaginibacter</taxon>
    </lineage>
</organism>
<dbReference type="GO" id="GO:0016989">
    <property type="term" value="F:sigma factor antagonist activity"/>
    <property type="evidence" value="ECO:0007669"/>
    <property type="project" value="TreeGrafter"/>
</dbReference>
<dbReference type="InterPro" id="IPR032508">
    <property type="entry name" value="FecR_C"/>
</dbReference>
<proteinExistence type="predicted"/>
<name>H1Y2A3_9SPHI</name>
<dbReference type="InterPro" id="IPR012373">
    <property type="entry name" value="Ferrdict_sens_TM"/>
</dbReference>
<dbReference type="STRING" id="714943.Mucpa_3785"/>
<dbReference type="eggNOG" id="COG3712">
    <property type="taxonomic scope" value="Bacteria"/>
</dbReference>
<protein>
    <submittedName>
        <fullName evidence="4">Anti-FecI sigma factor, FecR</fullName>
    </submittedName>
</protein>
<feature type="transmembrane region" description="Helical" evidence="1">
    <location>
        <begin position="72"/>
        <end position="92"/>
    </location>
</feature>
<dbReference type="Gene3D" id="3.55.50.30">
    <property type="match status" value="1"/>
</dbReference>
<feature type="domain" description="FecR protein" evidence="2">
    <location>
        <begin position="108"/>
        <end position="202"/>
    </location>
</feature>
<evidence type="ECO:0000259" key="3">
    <source>
        <dbReference type="Pfam" id="PF16344"/>
    </source>
</evidence>
<reference evidence="4" key="1">
    <citation type="submission" date="2011-09" db="EMBL/GenBank/DDBJ databases">
        <title>The permanent draft genome of Mucilaginibacter paludis DSM 18603.</title>
        <authorList>
            <consortium name="US DOE Joint Genome Institute (JGI-PGF)"/>
            <person name="Lucas S."/>
            <person name="Han J."/>
            <person name="Lapidus A."/>
            <person name="Bruce D."/>
            <person name="Goodwin L."/>
            <person name="Pitluck S."/>
            <person name="Peters L."/>
            <person name="Kyrpides N."/>
            <person name="Mavromatis K."/>
            <person name="Ivanova N."/>
            <person name="Mikhailova N."/>
            <person name="Held B."/>
            <person name="Detter J.C."/>
            <person name="Tapia R."/>
            <person name="Han C."/>
            <person name="Land M."/>
            <person name="Hauser L."/>
            <person name="Markowitz V."/>
            <person name="Cheng J.-F."/>
            <person name="Hugenholtz P."/>
            <person name="Woyke T."/>
            <person name="Wu D."/>
            <person name="Tindall B."/>
            <person name="Brambilla E."/>
            <person name="Klenk H.-P."/>
            <person name="Eisen J.A."/>
        </authorList>
    </citation>
    <scope>NUCLEOTIDE SEQUENCE [LARGE SCALE GENOMIC DNA]</scope>
    <source>
        <strain evidence="4">DSM 18603</strain>
    </source>
</reference>
<dbReference type="AlphaFoldDB" id="H1Y2A3"/>
<evidence type="ECO:0000259" key="2">
    <source>
        <dbReference type="Pfam" id="PF04773"/>
    </source>
</evidence>
<dbReference type="Proteomes" id="UP000002774">
    <property type="component" value="Chromosome"/>
</dbReference>
<dbReference type="PANTHER" id="PTHR30273:SF2">
    <property type="entry name" value="PROTEIN FECR"/>
    <property type="match status" value="1"/>
</dbReference>
<accession>H1Y2A3</accession>
<keyword evidence="1" id="KW-1133">Transmembrane helix</keyword>
<dbReference type="Pfam" id="PF16344">
    <property type="entry name" value="FecR_C"/>
    <property type="match status" value="1"/>
</dbReference>
<dbReference type="RefSeq" id="WP_008508498.1">
    <property type="nucleotide sequence ID" value="NZ_CM001403.1"/>
</dbReference>
<evidence type="ECO:0000313" key="5">
    <source>
        <dbReference type="Proteomes" id="UP000002774"/>
    </source>
</evidence>
<dbReference type="InterPro" id="IPR006860">
    <property type="entry name" value="FecR"/>
</dbReference>